<organism evidence="2 3">
    <name type="scientific">Algibacter marinivivus</name>
    <dbReference type="NCBI Taxonomy" id="2100723"/>
    <lineage>
        <taxon>Bacteria</taxon>
        <taxon>Pseudomonadati</taxon>
        <taxon>Bacteroidota</taxon>
        <taxon>Flavobacteriia</taxon>
        <taxon>Flavobacteriales</taxon>
        <taxon>Flavobacteriaceae</taxon>
        <taxon>Algibacter</taxon>
    </lineage>
</organism>
<comment type="caution">
    <text evidence="2">The sequence shown here is derived from an EMBL/GenBank/DDBJ whole genome shotgun (WGS) entry which is preliminary data.</text>
</comment>
<reference evidence="2" key="1">
    <citation type="submission" date="2018-05" db="EMBL/GenBank/DDBJ databases">
        <title>Algibacter marinivivus sp. nov., isolated from sample around a algae.</title>
        <authorList>
            <person name="Zhong X."/>
        </authorList>
    </citation>
    <scope>NUCLEOTIDE SEQUENCE [LARGE SCALE GENOMIC DNA]</scope>
    <source>
        <strain evidence="2">ZY111</strain>
    </source>
</reference>
<feature type="transmembrane region" description="Helical" evidence="1">
    <location>
        <begin position="12"/>
        <end position="34"/>
    </location>
</feature>
<dbReference type="RefSeq" id="WP_109351993.1">
    <property type="nucleotide sequence ID" value="NZ_QFRI01000001.1"/>
</dbReference>
<gene>
    <name evidence="2" type="ORF">DIS18_05420</name>
</gene>
<keyword evidence="3" id="KW-1185">Reference proteome</keyword>
<dbReference type="OrthoDB" id="1004942at2"/>
<proteinExistence type="predicted"/>
<dbReference type="EMBL" id="QFRI01000001">
    <property type="protein sequence ID" value="PWH83988.1"/>
    <property type="molecule type" value="Genomic_DNA"/>
</dbReference>
<accession>A0A2U2X880</accession>
<keyword evidence="1" id="KW-1133">Transmembrane helix</keyword>
<sequence length="426" mass="48159">MFWLKLKAGALQLTLFIIVVIALLLTAFVLLVHIHKQFQIQTNFIIETTRNADKGINYVLQNTICLNDTTSINLQDEEYKYLKLHRDFWGVFEKVSVVSQIKNNRFQKTALIGSKQTDKNRIALYVQDNNNPLVVVGNTKIEGVAYLPKQGLRTGNISGHSYYGSKLVYGQTRTSSSLPKVFSETINQIKSIENQISVIPQSQFLTLHSGKQYNNSFLKPTQFIFSNSVINLNVNRLVGNIIVQSKIKIIVRASSTLKDVILIAPEIEIQDNVKGIFQAIASKHISVGENVELNYPSVLALNEKEVQQQQETTNQIIEQSTIRINSNSIIKGLVVYLGKEKTNNYKAQVELKEKSILMGELYCNQNVELKGTLYGTVYTNNFVANKSGSVYQNHIYNGKIIVKELSEKYIGLPFNNSNKGVLKWLY</sequence>
<keyword evidence="1" id="KW-0472">Membrane</keyword>
<name>A0A2U2X880_9FLAO</name>
<keyword evidence="1" id="KW-0812">Transmembrane</keyword>
<evidence type="ECO:0000313" key="2">
    <source>
        <dbReference type="EMBL" id="PWH83988.1"/>
    </source>
</evidence>
<dbReference type="Proteomes" id="UP000245375">
    <property type="component" value="Unassembled WGS sequence"/>
</dbReference>
<protein>
    <submittedName>
        <fullName evidence="2">Uncharacterized protein</fullName>
    </submittedName>
</protein>
<dbReference type="AlphaFoldDB" id="A0A2U2X880"/>
<evidence type="ECO:0000313" key="3">
    <source>
        <dbReference type="Proteomes" id="UP000245375"/>
    </source>
</evidence>
<evidence type="ECO:0000256" key="1">
    <source>
        <dbReference type="SAM" id="Phobius"/>
    </source>
</evidence>
<reference evidence="2" key="2">
    <citation type="submission" date="2018-05" db="EMBL/GenBank/DDBJ databases">
        <authorList>
            <person name="Lanie J.A."/>
            <person name="Ng W.-L."/>
            <person name="Kazmierczak K.M."/>
            <person name="Andrzejewski T.M."/>
            <person name="Davidsen T.M."/>
            <person name="Wayne K.J."/>
            <person name="Tettelin H."/>
            <person name="Glass J.I."/>
            <person name="Rusch D."/>
            <person name="Podicherti R."/>
            <person name="Tsui H.-C.T."/>
            <person name="Winkler M.E."/>
        </authorList>
    </citation>
    <scope>NUCLEOTIDE SEQUENCE [LARGE SCALE GENOMIC DNA]</scope>
    <source>
        <strain evidence="2">ZY111</strain>
    </source>
</reference>